<protein>
    <recommendedName>
        <fullName evidence="4">Putative pterin-4-alpha-carbinolamine dehydratase</fullName>
        <shortName evidence="4">PHS</shortName>
        <ecNumber evidence="4">4.2.1.96</ecNumber>
    </recommendedName>
    <alternativeName>
        <fullName evidence="4">4-alpha-hydroxy-tetrahydropterin dehydratase</fullName>
    </alternativeName>
    <alternativeName>
        <fullName evidence="4">Pterin carbinolamine dehydratase</fullName>
        <shortName evidence="4">PCD</shortName>
    </alternativeName>
</protein>
<dbReference type="SUPFAM" id="SSF55248">
    <property type="entry name" value="PCD-like"/>
    <property type="match status" value="1"/>
</dbReference>
<dbReference type="HAMAP" id="MF_00434">
    <property type="entry name" value="Pterin_4_alpha"/>
    <property type="match status" value="1"/>
</dbReference>
<evidence type="ECO:0000256" key="2">
    <source>
        <dbReference type="ARBA" id="ARBA00006472"/>
    </source>
</evidence>
<name>A0A7C3HHY4_MEIRU</name>
<evidence type="ECO:0000256" key="1">
    <source>
        <dbReference type="ARBA" id="ARBA00001554"/>
    </source>
</evidence>
<proteinExistence type="inferred from homology"/>
<keyword evidence="3 4" id="KW-0456">Lyase</keyword>
<dbReference type="InterPro" id="IPR001533">
    <property type="entry name" value="Pterin_deHydtase"/>
</dbReference>
<dbReference type="Gene3D" id="3.30.1360.20">
    <property type="entry name" value="Transcriptional coactivator/pterin dehydratase"/>
    <property type="match status" value="1"/>
</dbReference>
<dbReference type="GO" id="GO:0006729">
    <property type="term" value="P:tetrahydrobiopterin biosynthetic process"/>
    <property type="evidence" value="ECO:0007669"/>
    <property type="project" value="InterPro"/>
</dbReference>
<dbReference type="AlphaFoldDB" id="A0A7C3HHY4"/>
<dbReference type="CDD" id="cd00488">
    <property type="entry name" value="PCD_DCoH"/>
    <property type="match status" value="1"/>
</dbReference>
<reference evidence="5" key="1">
    <citation type="journal article" date="2020" name="mSystems">
        <title>Genome- and Community-Level Interaction Insights into Carbon Utilization and Element Cycling Functions of Hydrothermarchaeota in Hydrothermal Sediment.</title>
        <authorList>
            <person name="Zhou Z."/>
            <person name="Liu Y."/>
            <person name="Xu W."/>
            <person name="Pan J."/>
            <person name="Luo Z.H."/>
            <person name="Li M."/>
        </authorList>
    </citation>
    <scope>NUCLEOTIDE SEQUENCE [LARGE SCALE GENOMIC DNA]</scope>
    <source>
        <strain evidence="5">SpSt-524</strain>
    </source>
</reference>
<dbReference type="RefSeq" id="WP_409653633.1">
    <property type="nucleotide sequence ID" value="NZ_JBKBUW010000001.1"/>
</dbReference>
<dbReference type="Pfam" id="PF01329">
    <property type="entry name" value="Pterin_4a"/>
    <property type="match status" value="1"/>
</dbReference>
<evidence type="ECO:0000313" key="5">
    <source>
        <dbReference type="EMBL" id="HFG20160.1"/>
    </source>
</evidence>
<evidence type="ECO:0000256" key="3">
    <source>
        <dbReference type="ARBA" id="ARBA00023239"/>
    </source>
</evidence>
<dbReference type="EC" id="4.2.1.96" evidence="4"/>
<dbReference type="PANTHER" id="PTHR12599:SF0">
    <property type="entry name" value="PTERIN-4-ALPHA-CARBINOLAMINE DEHYDRATASE"/>
    <property type="match status" value="1"/>
</dbReference>
<accession>A0A7C3HHY4</accession>
<evidence type="ECO:0000256" key="4">
    <source>
        <dbReference type="HAMAP-Rule" id="MF_00434"/>
    </source>
</evidence>
<comment type="catalytic activity">
    <reaction evidence="1 4">
        <text>(4aS,6R)-4a-hydroxy-L-erythro-5,6,7,8-tetrahydrobiopterin = (6R)-L-erythro-6,7-dihydrobiopterin + H2O</text>
        <dbReference type="Rhea" id="RHEA:11920"/>
        <dbReference type="ChEBI" id="CHEBI:15377"/>
        <dbReference type="ChEBI" id="CHEBI:15642"/>
        <dbReference type="ChEBI" id="CHEBI:43120"/>
        <dbReference type="EC" id="4.2.1.96"/>
    </reaction>
</comment>
<dbReference type="InterPro" id="IPR036428">
    <property type="entry name" value="PCD_sf"/>
</dbReference>
<comment type="caution">
    <text evidence="5">The sequence shown here is derived from an EMBL/GenBank/DDBJ whole genome shotgun (WGS) entry which is preliminary data.</text>
</comment>
<dbReference type="GO" id="GO:0008124">
    <property type="term" value="F:4-alpha-hydroxytetrahydrobiopterin dehydratase activity"/>
    <property type="evidence" value="ECO:0007669"/>
    <property type="project" value="UniProtKB-UniRule"/>
</dbReference>
<dbReference type="EMBL" id="DSWI01000011">
    <property type="protein sequence ID" value="HFG20160.1"/>
    <property type="molecule type" value="Genomic_DNA"/>
</dbReference>
<dbReference type="PANTHER" id="PTHR12599">
    <property type="entry name" value="PTERIN-4-ALPHA-CARBINOLAMINE DEHYDRATASE"/>
    <property type="match status" value="1"/>
</dbReference>
<dbReference type="NCBIfam" id="NF002017">
    <property type="entry name" value="PRK00823.1-2"/>
    <property type="match status" value="1"/>
</dbReference>
<comment type="similarity">
    <text evidence="2 4">Belongs to the pterin-4-alpha-carbinolamine dehydratase family.</text>
</comment>
<gene>
    <name evidence="5" type="ORF">ENS82_05465</name>
</gene>
<sequence length="94" mass="10159">MAVKLGENEVASALQRLPGWQLVQGRVEKTFAFDTYAQGVAFAVKVALLAEKTNHHPDSLEIMWNKVKVAYVTHSAGGVTHLDLEAAALVDTLA</sequence>
<organism evidence="5">
    <name type="scientific">Meiothermus ruber</name>
    <dbReference type="NCBI Taxonomy" id="277"/>
    <lineage>
        <taxon>Bacteria</taxon>
        <taxon>Thermotogati</taxon>
        <taxon>Deinococcota</taxon>
        <taxon>Deinococci</taxon>
        <taxon>Thermales</taxon>
        <taxon>Thermaceae</taxon>
        <taxon>Meiothermus</taxon>
    </lineage>
</organism>